<name>A0A0E9Q859_ANGAN</name>
<reference evidence="1" key="1">
    <citation type="submission" date="2014-11" db="EMBL/GenBank/DDBJ databases">
        <authorList>
            <person name="Amaro Gonzalez C."/>
        </authorList>
    </citation>
    <scope>NUCLEOTIDE SEQUENCE</scope>
</reference>
<reference evidence="1" key="2">
    <citation type="journal article" date="2015" name="Fish Shellfish Immunol.">
        <title>Early steps in the European eel (Anguilla anguilla)-Vibrio vulnificus interaction in the gills: Role of the RtxA13 toxin.</title>
        <authorList>
            <person name="Callol A."/>
            <person name="Pajuelo D."/>
            <person name="Ebbesson L."/>
            <person name="Teles M."/>
            <person name="MacKenzie S."/>
            <person name="Amaro C."/>
        </authorList>
    </citation>
    <scope>NUCLEOTIDE SEQUENCE</scope>
</reference>
<dbReference type="EMBL" id="GBXM01095506">
    <property type="protein sequence ID" value="JAH13071.1"/>
    <property type="molecule type" value="Transcribed_RNA"/>
</dbReference>
<evidence type="ECO:0000313" key="1">
    <source>
        <dbReference type="EMBL" id="JAH13071.1"/>
    </source>
</evidence>
<proteinExistence type="predicted"/>
<accession>A0A0E9Q859</accession>
<organism evidence="1">
    <name type="scientific">Anguilla anguilla</name>
    <name type="common">European freshwater eel</name>
    <name type="synonym">Muraena anguilla</name>
    <dbReference type="NCBI Taxonomy" id="7936"/>
    <lineage>
        <taxon>Eukaryota</taxon>
        <taxon>Metazoa</taxon>
        <taxon>Chordata</taxon>
        <taxon>Craniata</taxon>
        <taxon>Vertebrata</taxon>
        <taxon>Euteleostomi</taxon>
        <taxon>Actinopterygii</taxon>
        <taxon>Neopterygii</taxon>
        <taxon>Teleostei</taxon>
        <taxon>Anguilliformes</taxon>
        <taxon>Anguillidae</taxon>
        <taxon>Anguilla</taxon>
    </lineage>
</organism>
<protein>
    <submittedName>
        <fullName evidence="1">Uncharacterized protein</fullName>
    </submittedName>
</protein>
<sequence length="48" mass="5276">MTAAKLFFLLISTTVIVCGMVHPCLLAKSQLKKAKVYVTLHLLLCNIS</sequence>
<dbReference type="AlphaFoldDB" id="A0A0E9Q859"/>